<comment type="caution">
    <text evidence="2">The sequence shown here is derived from an EMBL/GenBank/DDBJ whole genome shotgun (WGS) entry which is preliminary data.</text>
</comment>
<dbReference type="PANTHER" id="PTHR46575">
    <property type="entry name" value="AMYLOID PROTEIN-BINDING PROTEIN 2"/>
    <property type="match status" value="1"/>
</dbReference>
<dbReference type="Gene3D" id="1.25.40.10">
    <property type="entry name" value="Tetratricopeptide repeat domain"/>
    <property type="match status" value="2"/>
</dbReference>
<dbReference type="OrthoDB" id="7103806at2759"/>
<dbReference type="EMBL" id="UYJE01002949">
    <property type="protein sequence ID" value="VDI15095.1"/>
    <property type="molecule type" value="Genomic_DNA"/>
</dbReference>
<evidence type="ECO:0008006" key="4">
    <source>
        <dbReference type="Google" id="ProtNLM"/>
    </source>
</evidence>
<evidence type="ECO:0000313" key="3">
    <source>
        <dbReference type="Proteomes" id="UP000596742"/>
    </source>
</evidence>
<evidence type="ECO:0000256" key="1">
    <source>
        <dbReference type="PROSITE-ProRule" id="PRU00339"/>
    </source>
</evidence>
<dbReference type="InterPro" id="IPR011990">
    <property type="entry name" value="TPR-like_helical_dom_sf"/>
</dbReference>
<dbReference type="Pfam" id="PF13374">
    <property type="entry name" value="TPR_10"/>
    <property type="match status" value="1"/>
</dbReference>
<dbReference type="AlphaFoldDB" id="A0A8B6D5T0"/>
<proteinExistence type="predicted"/>
<dbReference type="Pfam" id="PF13424">
    <property type="entry name" value="TPR_12"/>
    <property type="match status" value="1"/>
</dbReference>
<organism evidence="2 3">
    <name type="scientific">Mytilus galloprovincialis</name>
    <name type="common">Mediterranean mussel</name>
    <dbReference type="NCBI Taxonomy" id="29158"/>
    <lineage>
        <taxon>Eukaryota</taxon>
        <taxon>Metazoa</taxon>
        <taxon>Spiralia</taxon>
        <taxon>Lophotrochozoa</taxon>
        <taxon>Mollusca</taxon>
        <taxon>Bivalvia</taxon>
        <taxon>Autobranchia</taxon>
        <taxon>Pteriomorphia</taxon>
        <taxon>Mytilida</taxon>
        <taxon>Mytiloidea</taxon>
        <taxon>Mytilidae</taxon>
        <taxon>Mytilinae</taxon>
        <taxon>Mytilus</taxon>
    </lineage>
</organism>
<dbReference type="InterPro" id="IPR019734">
    <property type="entry name" value="TPR_rpt"/>
</dbReference>
<gene>
    <name evidence="2" type="ORF">MGAL_10B088213</name>
</gene>
<dbReference type="InterPro" id="IPR042476">
    <property type="entry name" value="APPBP2"/>
</dbReference>
<keyword evidence="3" id="KW-1185">Reference proteome</keyword>
<dbReference type="SMART" id="SM00028">
    <property type="entry name" value="TPR"/>
    <property type="match status" value="2"/>
</dbReference>
<dbReference type="GO" id="GO:0031462">
    <property type="term" value="C:Cul2-RING ubiquitin ligase complex"/>
    <property type="evidence" value="ECO:0007669"/>
    <property type="project" value="TreeGrafter"/>
</dbReference>
<feature type="repeat" description="TPR" evidence="1">
    <location>
        <begin position="431"/>
        <end position="464"/>
    </location>
</feature>
<dbReference type="PANTHER" id="PTHR46575:SF1">
    <property type="entry name" value="AMYLOID PROTEIN-BINDING PROTEIN 2"/>
    <property type="match status" value="1"/>
</dbReference>
<keyword evidence="1" id="KW-0802">TPR repeat</keyword>
<dbReference type="GO" id="GO:1990756">
    <property type="term" value="F:ubiquitin-like ligase-substrate adaptor activity"/>
    <property type="evidence" value="ECO:0007669"/>
    <property type="project" value="TreeGrafter"/>
</dbReference>
<accession>A0A8B6D5T0</accession>
<sequence length="580" mass="65692">MASASAQLDWVPDSLYNTAVSATVASYYRHRRDVKTLPESVQFDVYYKLYNQGRLCQLGMEFSELDTFLKVLNVNDKRHLLHHCFQALMDHGVRVSNILADAFSGQFSTGTCNDESSKEKAIQLGLSLGGFLGDAGWFSAAEKVYRVCLDLAQTETSISSQCRALECCVKLLHVQNANCKYTEANCTSHQASQILQKVTSQGVKVNTAAYYTECCALLFAESQYNEAMKFCRLAVHELSPVLPCKTLVSVLRQCSKACVVKREFIRAETLIKHAVLFAREKFGIRHPTYADALLDYGFYLLNVDSITSAVKVYQIALDIRMLVFGGKNLFVAVAHEDLAYSSYVAEYSSGKFRDAREHAEMAIDILGLILPEDHLLLSSSKRVKALILEEIAIDSHDKEDEDRYLQEAQDLHLQSLALAKKAFGENNVQTAKHYGNLGRLYQSMRRYTEAEEMHLKAIEIKERILGSDDYEVALSIGHLASLYNYDMEKYDEAEKLYLRSIAIGKHLFGDGYSGLEYDYRGLLRLYRTIKNYAMAEHYHNVLQQWNQIRDRTNQAEVEPLEFTPQLTLPELVQSVFGDVS</sequence>
<protein>
    <recommendedName>
        <fullName evidence="4">Amyloid protein-binding protein 2</fullName>
    </recommendedName>
</protein>
<dbReference type="GO" id="GO:0006886">
    <property type="term" value="P:intracellular protein transport"/>
    <property type="evidence" value="ECO:0007669"/>
    <property type="project" value="InterPro"/>
</dbReference>
<dbReference type="Proteomes" id="UP000596742">
    <property type="component" value="Unassembled WGS sequence"/>
</dbReference>
<evidence type="ECO:0000313" key="2">
    <source>
        <dbReference type="EMBL" id="VDI15095.1"/>
    </source>
</evidence>
<dbReference type="GO" id="GO:0043161">
    <property type="term" value="P:proteasome-mediated ubiquitin-dependent protein catabolic process"/>
    <property type="evidence" value="ECO:0007669"/>
    <property type="project" value="TreeGrafter"/>
</dbReference>
<dbReference type="PROSITE" id="PS50005">
    <property type="entry name" value="TPR"/>
    <property type="match status" value="1"/>
</dbReference>
<name>A0A8B6D5T0_MYTGA</name>
<reference evidence="2" key="1">
    <citation type="submission" date="2018-11" db="EMBL/GenBank/DDBJ databases">
        <authorList>
            <person name="Alioto T."/>
            <person name="Alioto T."/>
        </authorList>
    </citation>
    <scope>NUCLEOTIDE SEQUENCE</scope>
</reference>
<dbReference type="SUPFAM" id="SSF48452">
    <property type="entry name" value="TPR-like"/>
    <property type="match status" value="2"/>
</dbReference>